<evidence type="ECO:0000313" key="2">
    <source>
        <dbReference type="Proteomes" id="UP000185990"/>
    </source>
</evidence>
<comment type="caution">
    <text evidence="1">The sequence shown here is derived from an EMBL/GenBank/DDBJ whole genome shotgun (WGS) entry which is preliminary data.</text>
</comment>
<evidence type="ECO:0000313" key="1">
    <source>
        <dbReference type="EMBL" id="OKA28517.1"/>
    </source>
</evidence>
<sequence>MSTPAKKHTFFIIQVADGRGTFGFQVCLTDSDLAYELLDVFARDLLGRQIKMYSLEQPPKGVNDLPAVHSMTARMKQLMARCRVEPSPGRAFLVAYVEYWRQQMPLRVIAAFLEHAKYEPNLDEYAYIPLHEQAIGRAYP</sequence>
<accession>A0A854A8S2</accession>
<organism evidence="1 2">
    <name type="scientific">Pseudomonas versuta</name>
    <dbReference type="NCBI Taxonomy" id="1788301"/>
    <lineage>
        <taxon>Bacteria</taxon>
        <taxon>Pseudomonadati</taxon>
        <taxon>Pseudomonadota</taxon>
        <taxon>Gammaproteobacteria</taxon>
        <taxon>Pseudomonadales</taxon>
        <taxon>Pseudomonadaceae</taxon>
        <taxon>Pseudomonas</taxon>
    </lineage>
</organism>
<name>A0A854A8S2_9PSED</name>
<dbReference type="RefSeq" id="WP_073508933.1">
    <property type="nucleotide sequence ID" value="NZ_MPJD01000004.1"/>
</dbReference>
<dbReference type="Proteomes" id="UP000185990">
    <property type="component" value="Unassembled WGS sequence"/>
</dbReference>
<dbReference type="AlphaFoldDB" id="A0A854A8S2"/>
<reference evidence="1 2" key="1">
    <citation type="submission" date="2016-11" db="EMBL/GenBank/DDBJ databases">
        <title>Draft genome of Pseudomonas versuta A4R1.12.</title>
        <authorList>
            <person name="See-Too W.-S."/>
        </authorList>
    </citation>
    <scope>NUCLEOTIDE SEQUENCE [LARGE SCALE GENOMIC DNA]</scope>
    <source>
        <strain evidence="1 2">A4R1.12</strain>
    </source>
</reference>
<dbReference type="EMBL" id="MPJD01000004">
    <property type="protein sequence ID" value="OKA28517.1"/>
    <property type="molecule type" value="Genomic_DNA"/>
</dbReference>
<gene>
    <name evidence="1" type="ORF">BOH74_03450</name>
</gene>
<protein>
    <submittedName>
        <fullName evidence="1">Uncharacterized protein</fullName>
    </submittedName>
</protein>
<proteinExistence type="predicted"/>